<dbReference type="OrthoDB" id="5547497at2759"/>
<feature type="compositionally biased region" description="Acidic residues" evidence="5">
    <location>
        <begin position="372"/>
        <end position="385"/>
    </location>
</feature>
<feature type="transmembrane region" description="Helical" evidence="6">
    <location>
        <begin position="174"/>
        <end position="194"/>
    </location>
</feature>
<feature type="transmembrane region" description="Helical" evidence="6">
    <location>
        <begin position="239"/>
        <end position="260"/>
    </location>
</feature>
<dbReference type="InterPro" id="IPR004853">
    <property type="entry name" value="Sugar_P_trans_dom"/>
</dbReference>
<feature type="compositionally biased region" description="Basic and acidic residues" evidence="5">
    <location>
        <begin position="1"/>
        <end position="10"/>
    </location>
</feature>
<proteinExistence type="predicted"/>
<sequence>MSSNNEKEVPRSSSPAHSHSHSHSRSSSASSQTPLFPSDNNEARNEDAYSQYQVAAVVGFYMVAALVMVFVNKIILNNTPSLVVTTVFIQALVTVLLVHLSALARPSKVQIPHFSFQTIISLTPVMLGDVAGFTLNAFCLREVDATFYQVARGLALPFTILVSSLSTRTVPSRGVLVCAVAVTFGFLLGVTPPVPDPLTGVRTINITPLGVVYGLAASLTVAVQAVLIKRSLPYVKGSAIQLAYWRNLGSAFVLLLFLLARGEAHQLHALLVSRQWDWHTFAWGNLVTGIVGFMICVAGTLSVKVTSPITHMFSSAARSVLQVLIGVRLLGDSMNLQKAASIGVILAGTLAYSQVQAGAGRERERQEMMTIPEEEEEGERDVEKQ</sequence>
<keyword evidence="9" id="KW-1185">Reference proteome</keyword>
<protein>
    <recommendedName>
        <fullName evidence="7">Sugar phosphate transporter domain-containing protein</fullName>
    </recommendedName>
</protein>
<evidence type="ECO:0000256" key="1">
    <source>
        <dbReference type="ARBA" id="ARBA00004141"/>
    </source>
</evidence>
<evidence type="ECO:0000256" key="4">
    <source>
        <dbReference type="ARBA" id="ARBA00023136"/>
    </source>
</evidence>
<accession>A0A167QCR5</accession>
<keyword evidence="2 6" id="KW-0812">Transmembrane</keyword>
<evidence type="ECO:0000256" key="3">
    <source>
        <dbReference type="ARBA" id="ARBA00022989"/>
    </source>
</evidence>
<feature type="transmembrane region" description="Helical" evidence="6">
    <location>
        <begin position="82"/>
        <end position="102"/>
    </location>
</feature>
<dbReference type="AlphaFoldDB" id="A0A167QCR5"/>
<feature type="region of interest" description="Disordered" evidence="5">
    <location>
        <begin position="1"/>
        <end position="42"/>
    </location>
</feature>
<feature type="transmembrane region" description="Helical" evidence="6">
    <location>
        <begin position="206"/>
        <end position="227"/>
    </location>
</feature>
<name>A0A167QCR5_CALVF</name>
<feature type="domain" description="Sugar phosphate transporter" evidence="7">
    <location>
        <begin position="54"/>
        <end position="353"/>
    </location>
</feature>
<dbReference type="Pfam" id="PF03151">
    <property type="entry name" value="TPT"/>
    <property type="match status" value="1"/>
</dbReference>
<dbReference type="GO" id="GO:0016020">
    <property type="term" value="C:membrane"/>
    <property type="evidence" value="ECO:0007669"/>
    <property type="project" value="UniProtKB-SubCell"/>
</dbReference>
<evidence type="ECO:0000256" key="2">
    <source>
        <dbReference type="ARBA" id="ARBA00022692"/>
    </source>
</evidence>
<dbReference type="EMBL" id="KV417271">
    <property type="protein sequence ID" value="KZO99636.1"/>
    <property type="molecule type" value="Genomic_DNA"/>
</dbReference>
<dbReference type="PANTHER" id="PTHR11132">
    <property type="entry name" value="SOLUTE CARRIER FAMILY 35"/>
    <property type="match status" value="1"/>
</dbReference>
<keyword evidence="4 6" id="KW-0472">Membrane</keyword>
<evidence type="ECO:0000313" key="9">
    <source>
        <dbReference type="Proteomes" id="UP000076738"/>
    </source>
</evidence>
<comment type="subcellular location">
    <subcellularLocation>
        <location evidence="1">Membrane</location>
        <topology evidence="1">Multi-pass membrane protein</topology>
    </subcellularLocation>
</comment>
<evidence type="ECO:0000313" key="8">
    <source>
        <dbReference type="EMBL" id="KZO99636.1"/>
    </source>
</evidence>
<keyword evidence="3 6" id="KW-1133">Transmembrane helix</keyword>
<feature type="region of interest" description="Disordered" evidence="5">
    <location>
        <begin position="361"/>
        <end position="385"/>
    </location>
</feature>
<evidence type="ECO:0000259" key="7">
    <source>
        <dbReference type="Pfam" id="PF03151"/>
    </source>
</evidence>
<evidence type="ECO:0000256" key="5">
    <source>
        <dbReference type="SAM" id="MobiDB-lite"/>
    </source>
</evidence>
<organism evidence="8 9">
    <name type="scientific">Calocera viscosa (strain TUFC12733)</name>
    <dbReference type="NCBI Taxonomy" id="1330018"/>
    <lineage>
        <taxon>Eukaryota</taxon>
        <taxon>Fungi</taxon>
        <taxon>Dikarya</taxon>
        <taxon>Basidiomycota</taxon>
        <taxon>Agaricomycotina</taxon>
        <taxon>Dacrymycetes</taxon>
        <taxon>Dacrymycetales</taxon>
        <taxon>Dacrymycetaceae</taxon>
        <taxon>Calocera</taxon>
    </lineage>
</organism>
<feature type="transmembrane region" description="Helical" evidence="6">
    <location>
        <begin position="54"/>
        <end position="76"/>
    </location>
</feature>
<evidence type="ECO:0000256" key="6">
    <source>
        <dbReference type="SAM" id="Phobius"/>
    </source>
</evidence>
<dbReference type="InterPro" id="IPR050186">
    <property type="entry name" value="TPT_transporter"/>
</dbReference>
<gene>
    <name evidence="8" type="ORF">CALVIDRAFT_560978</name>
</gene>
<feature type="transmembrane region" description="Helical" evidence="6">
    <location>
        <begin position="114"/>
        <end position="135"/>
    </location>
</feature>
<reference evidence="8 9" key="1">
    <citation type="journal article" date="2016" name="Mol. Biol. Evol.">
        <title>Comparative Genomics of Early-Diverging Mushroom-Forming Fungi Provides Insights into the Origins of Lignocellulose Decay Capabilities.</title>
        <authorList>
            <person name="Nagy L.G."/>
            <person name="Riley R."/>
            <person name="Tritt A."/>
            <person name="Adam C."/>
            <person name="Daum C."/>
            <person name="Floudas D."/>
            <person name="Sun H."/>
            <person name="Yadav J.S."/>
            <person name="Pangilinan J."/>
            <person name="Larsson K.H."/>
            <person name="Matsuura K."/>
            <person name="Barry K."/>
            <person name="Labutti K."/>
            <person name="Kuo R."/>
            <person name="Ohm R.A."/>
            <person name="Bhattacharya S.S."/>
            <person name="Shirouzu T."/>
            <person name="Yoshinaga Y."/>
            <person name="Martin F.M."/>
            <person name="Grigoriev I.V."/>
            <person name="Hibbett D.S."/>
        </authorList>
    </citation>
    <scope>NUCLEOTIDE SEQUENCE [LARGE SCALE GENOMIC DNA]</scope>
    <source>
        <strain evidence="8 9">TUFC12733</strain>
    </source>
</reference>
<feature type="transmembrane region" description="Helical" evidence="6">
    <location>
        <begin position="280"/>
        <end position="303"/>
    </location>
</feature>
<dbReference type="Proteomes" id="UP000076738">
    <property type="component" value="Unassembled WGS sequence"/>
</dbReference>